<dbReference type="Proteomes" id="UP000310200">
    <property type="component" value="Unassembled WGS sequence"/>
</dbReference>
<feature type="transmembrane region" description="Helical" evidence="13">
    <location>
        <begin position="527"/>
        <end position="547"/>
    </location>
</feature>
<feature type="transmembrane region" description="Helical" evidence="13">
    <location>
        <begin position="1708"/>
        <end position="1729"/>
    </location>
</feature>
<dbReference type="Gene3D" id="1.50.10.10">
    <property type="match status" value="1"/>
</dbReference>
<dbReference type="EMBL" id="QBLH01003046">
    <property type="protein sequence ID" value="TGZ45825.1"/>
    <property type="molecule type" value="Genomic_DNA"/>
</dbReference>
<feature type="transmembrane region" description="Helical" evidence="13">
    <location>
        <begin position="3093"/>
        <end position="3114"/>
    </location>
</feature>
<feature type="transmembrane region" description="Helical" evidence="13">
    <location>
        <begin position="1083"/>
        <end position="1103"/>
    </location>
</feature>
<dbReference type="InterPro" id="IPR001382">
    <property type="entry name" value="Glyco_hydro_47"/>
</dbReference>
<evidence type="ECO:0000313" key="15">
    <source>
        <dbReference type="Proteomes" id="UP000310200"/>
    </source>
</evidence>
<protein>
    <recommendedName>
        <fullName evidence="11">alpha-1,2-Mannosidase</fullName>
        <ecNumber evidence="11">3.2.1.-</ecNumber>
    </recommendedName>
</protein>
<feature type="transmembrane region" description="Helical" evidence="13">
    <location>
        <begin position="2411"/>
        <end position="2432"/>
    </location>
</feature>
<feature type="transmembrane region" description="Helical" evidence="13">
    <location>
        <begin position="3317"/>
        <end position="3337"/>
    </location>
</feature>
<feature type="transmembrane region" description="Helical" evidence="13">
    <location>
        <begin position="732"/>
        <end position="756"/>
    </location>
</feature>
<feature type="transmembrane region" description="Helical" evidence="13">
    <location>
        <begin position="1938"/>
        <end position="1956"/>
    </location>
</feature>
<feature type="transmembrane region" description="Helical" evidence="13">
    <location>
        <begin position="952"/>
        <end position="971"/>
    </location>
</feature>
<dbReference type="GO" id="GO:0005549">
    <property type="term" value="F:odorant binding"/>
    <property type="evidence" value="ECO:0007669"/>
    <property type="project" value="InterPro"/>
</dbReference>
<feature type="transmembrane region" description="Helical" evidence="13">
    <location>
        <begin position="977"/>
        <end position="999"/>
    </location>
</feature>
<feature type="transmembrane region" description="Helical" evidence="13">
    <location>
        <begin position="1443"/>
        <end position="1467"/>
    </location>
</feature>
<evidence type="ECO:0000256" key="3">
    <source>
        <dbReference type="ARBA" id="ARBA00022475"/>
    </source>
</evidence>
<feature type="transmembrane region" description="Helical" evidence="13">
    <location>
        <begin position="3863"/>
        <end position="3885"/>
    </location>
</feature>
<feature type="transmembrane region" description="Helical" evidence="13">
    <location>
        <begin position="2845"/>
        <end position="2866"/>
    </location>
</feature>
<keyword evidence="11" id="KW-0378">Hydrolase</keyword>
<feature type="transmembrane region" description="Helical" evidence="13">
    <location>
        <begin position="4165"/>
        <end position="4185"/>
    </location>
</feature>
<feature type="transmembrane region" description="Helical" evidence="13">
    <location>
        <begin position="2354"/>
        <end position="2376"/>
    </location>
</feature>
<proteinExistence type="inferred from homology"/>
<feature type="transmembrane region" description="Helical" evidence="13">
    <location>
        <begin position="2186"/>
        <end position="2206"/>
    </location>
</feature>
<keyword evidence="15" id="KW-1185">Reference proteome</keyword>
<evidence type="ECO:0000256" key="7">
    <source>
        <dbReference type="ARBA" id="ARBA00022989"/>
    </source>
</evidence>
<evidence type="ECO:0000256" key="4">
    <source>
        <dbReference type="ARBA" id="ARBA00022606"/>
    </source>
</evidence>
<feature type="transmembrane region" description="Helical" evidence="13">
    <location>
        <begin position="3017"/>
        <end position="3042"/>
    </location>
</feature>
<feature type="transmembrane region" description="Helical" evidence="13">
    <location>
        <begin position="1256"/>
        <end position="1278"/>
    </location>
</feature>
<gene>
    <name evidence="14" type="ORF">DBV15_02677</name>
</gene>
<feature type="transmembrane region" description="Helical" evidence="13">
    <location>
        <begin position="2672"/>
        <end position="2693"/>
    </location>
</feature>
<sequence>MVKLKIEKPIVAGTLVNEEYENTTVDFMKPDVIISFVTYFLFHLADQNKRHLVQRDEFYSVYVSHFNLYRLMMALDSTNSARFSFASSWRISVCLIELDAPRDTTFTIGDRLSFGNNKIKRERGSLCIPAKKLSKDGYTSFQAQNNYANTGPRLVCQCWYFDIGAQYAVLKLKCNQYRACTGQPTAASHYRCSTAPVVSNGSRQKFLIGSANTSAIQSETPGGWSSCGKCLDDMRLMQRLAISGLLSVILILLITGTFITRRDLASVVDRGVAPEERNEQLNPAWVQDNVVPGQDEPEIEDKDKNKDKDRRLDIRHKQFEPSVVEAPAASVAGIYVIRPPNPPLDDVTNQRREKVKEMMKHGWDNYVRYAWGKNELRPISKRGHSASIFGASNMGATIVDGLDTLYIMGLHDEFKQGRDWIAENLDFDIVICLYSGILVFNLLFFVPDILDIVAPLNEPRRHQLPIAIETFFDQEKYFLFIIINILVITLIDVTIILTFETLYAIFIQHACGLLKLTRFAECLCSTFSISYFILCIFGIASLSINLFEVSKTCVSLLKAIESKHTSQITYFGIFVFAHLCYMFWVNYFGQNLIDNSADVFAQTYNVQWYTVSPHIQKKILFILHRSSKNILFDVGHIFTFSMDGIATKYLSEMPENKLSPIVYPGTFIFLLIIFVPDFLDLIMPLDEPRQRQLPVQIECFLDQDRYFYLISLIIIIAAFVGMTVIMATENMYMIFLFEAVTMLNIFEAIATGLFVYSHVAYGFFMNYFGQDIIDHSEYFFQQIYSTQWYRAPLYAQKLLLMTLRQSTKNSKIIVGGLFVMSLEGLATVFRIHEEYFCKNIKELMERIQIDWNALQDEKEIEIIRKYAKTARRYMYAFVGIAYPGTVGYVSLPFLPDILDIVAPLNESRARNLPFLVEYFLDEQKYFYLILLHMTITLIIGIVTIVSTETLTFAYIYHICGMFEIVRFFEYFTSTFTLSYFILIVLGVASLSINLFPNYMGQKIIDNSNEIFRKAEFTHHVFIYIFSVAMYSGFFLYMLSQFIPNFLDSVAPRNESRLHNIPLTVEYFVDQQEYYLPILLHFDIIALVGFTIMISTESLLLAYIRHAIGMFEISRFIEFLRSGFVISYFFLVGLGVTSFTVNLLRLFLAAQYLNNLEECIISGLLVCGHIYYIFYGNYTSQKLIDHSTDVFHKTYVSQWYNAPLHAQKLLLFMMQHTIKGSAMTVGSIFVPSLEGFTTNLIIPPCIKNKCLVSAYQFIDLILSTFAISYTILTIIGVASTSLNLYRLLQPSTIHDMSELVNTIGLISVHFIYMFMANYVGQTITDHSDDIFNATCNVLWYIAPLSSQKALQFLIHRMIKSMRVVICNMFVASLEGFATVKYLFEQVKLDWNTVEDNNEIRILEKYAFESRLFSLFLSCKLKINTCDKLNKGICYFLSFLTFPVLVAFAIFCVIIIELIPVIFDAIAPMNESRPRKIKINFEFFIDEQQYFYIYLIYEVMTIIIGMFSILATGSLSMAFLRHCCATCKIARYNTMWYLAPLSIQKLLLFVMQNSLKTHTLIIGGIYISSLEGFSTKIDSLHLMHILKNNNISLYSCRIESAIEKNTLMIPGPRREYFIYRRILHWSMVHSTVAYAKTIIVYNAKENNKHHMWRHICCILRRFRYAIVQFLPNILDVVLPLDEPRPRKLLVAAKYFVSQDKYFLTKAFHEIVIIAICALIVFATASQMLVFCCHSFGMFKIASYIAVFLFGILQRLPLILDIISPLNESRPYQLFVIKEYFVSQDKYIQVMMLHEFLVYCIGTITVYGTGTTIMTYVTHLCALLKIASYRIENAIERNILAIPNPEKKYLLHQKIVHAVVIHQRAAESVYFCHKTFCNTFLIVILILAHLTYLFMANYCGQIVLNNGVDLFKAIYNGLWYAAPLSTQKLLLFIMQRGSVNLNISCFSIFVASLDVEYFIAQDNYFYIIALHEFFIISLYAAMISSTGTQLLLFTYHSFGMFKIARKIHLCHIIAFYRILLCWLINNCSCRYIHRIIHETCLWFIKNCQTIYVLMLLVLNSFGLFQFLPNLLDIIIPLNESRERHFTFLAEYFVDQKQYFYFILTHNLMAVYIGAISILSTGTMLMGFIMHICAMLKIASYRLEHINDNLPSVSKSEKDCIICKRIINAVDIHRRALEFGEYIISSFSKLYFILIGVGVASLTINMFQVVTDHNSDILTTTYAVQWYTISLQAQKLLLFIMQRNTKNYYFTLGSIFVASLEVLMLLVLNSFGLFQFLPNLLNIIISLNESRERHFTFLAEYFVDQEQYFYFILTHNLMAVYIGGISILSTGTMLMGFIMHICAMLKIASIILNQYKEFYIYVCIDVIPVSFIISMILYAITELLPTILDLIFPINQTRPQELHASTEYFIDKTTYFYPIFCHWIISLLFGASVLIATGLFEIIYIENICGLLRIARYNVKWYKAPIKMQKLLLFIMQSTTTPYVVNIVLLIFTVFILLIMELIPDILDFFRPLNESRAHYISFLNEYHMNKGVQFYYFLLYSIISINIGVLSVLSISSMLLVIALHCCALFKICSIIISIILYAIAELLPTILDLIFPINQTRPLELHASLEYFIDKTTYFYPIFCHWIISLLFGFSVLMATDLLEMIYIESICGLLRIARYNVKWYKAPIKMQKLLLFIMQSHIFPVILDIIVPLNSSRPRHFYILVECFVDEEKYFFLLLLHTIVTLAIGMMIILSVGTMLMSYIFHACAMFKIARYDSYWYTAPLRAQRLLLFIMQRTSKNFSFVFGGIFVVSLKVILKFNLNQNYKFTACEHIKYIFDRVRYDWNMLKAQSELEVIRRYADNAKLYTICFTSLLVLLTIICLPLILDVIVPMNESRPRQLVINVEYFVDEETYFFPILTHIVLNQYAGSMTVVAIATILIAYVLHACAMFKIARYLMDHVEEDWNMLKDKKELEIIENTGFCGCVNLSFRAVDTKHPRHHCAIEHLASTTIHISGRVLCRSAKLFQAVLYVKKIDEIVTLILFTFGHILYLFLGNYVGQILIDHSAVLVYTTIFFLIFLQHISTLLDVAIPLNESRPRELVLPVEYLIDQQKYFYVITIHMSIGVLFLATSGIATESFSLANALHAFGLFKIASLWTICFFTQYISIFLDIITPLNISRPRKLLFAAEYFIDQEKYFYIITIHIIIGLLAATICIIATEAFSLTNALHAFVLIYVCILMVICIQYVPIFLDIIMPLNKSRQTELLFQVEYFLDQEKYYHTIQFHLDVGLIVAAMTILSTESFCLTLAIHAFGMFKITSIFFRQLFQVIMSSTTMDDLIRCIIFVFCHFIYMFSTNYAGQKFIDHDADIYKKICNIQWYDAPLRTQKQILFIIQKTIKSYHIDIGGLYSPSLEGFTMLAICVYFGILSFTLVQYIPDLLDIVMPLNESRPRMLLHQTKYFANQQNYFHIIMIHEAIGLLLSGTTGVAAETFLLVNSLHAFGMFKIARCNTKWYNAPLKIQKFVLFLIRKTTKSYKVDAAGLFSPSLEGLATMRGLVERVRFDWSELNNVRELEIIKRYSAIGRFITLVTTSSSKFYSGLHNGRKRISSAAASGRGRVFCGSRKLSRLITTEEYQDTITTLLFVLGHFWYLFFCNYLGQEVIDHSSNVFHKTYNVQWYTAPVKVQKLLLLVMQRSMRHCTIMIGGLFIPSLEGFATIHYINCNMTSHQIKMNLIYDNFQFELNFSRLIEIKEYYEMIISFLIVLGHFLYMFSINYIGQKIIDHSSDVFHRAYNVQWYLAPLRVQKLLMLIMQRSMRRCIIFLSNFLLDMISNKNESRVRQFPVLIECFIDHQKFIEMLKVHYTWAYSVLLPFGVLSLSVNLYRVIFIYVSIFSCILTQFLSNFLLDIISSRNESRPRQLPILVECFIDQQKYFFPILLLFSRLIASKEYSELIISFLYILGHFWYMFFYNYLGQKVIDHSSDVFHRICKPLWNEFFVIGMIFIYVSIFSCILTQFLSNFLLDIISSRNESRPRQLPILVECFIDQQKYFFPILLLVCLVVLCGLTTVAATETLNMSYTHHACGLFEIASYIINFSCRIEQALLKNTVEGIASSTERNSMICQRIINGFNIYNVQWYLAPLKAQKLLMLVMQRSMRHCIIVIDGLFIPSFEGFATLSRLIISKEYYEMIVSFLFILGHFWYMFFCNYLGQKLKELMEQVRNDWNSLKEEEELKIIHNRANVGRSCIIALLTTTIS</sequence>
<dbReference type="InterPro" id="IPR012341">
    <property type="entry name" value="6hp_glycosidase-like_sf"/>
</dbReference>
<dbReference type="GO" id="GO:0005886">
    <property type="term" value="C:plasma membrane"/>
    <property type="evidence" value="ECO:0007669"/>
    <property type="project" value="UniProtKB-SubCell"/>
</dbReference>
<feature type="region of interest" description="Disordered" evidence="12">
    <location>
        <begin position="290"/>
        <end position="311"/>
    </location>
</feature>
<keyword evidence="4" id="KW-0716">Sensory transduction</keyword>
<feature type="transmembrane region" description="Helical" evidence="13">
    <location>
        <begin position="1124"/>
        <end position="1147"/>
    </location>
</feature>
<feature type="transmembrane region" description="Helical" evidence="13">
    <location>
        <begin position="1020"/>
        <end position="1038"/>
    </location>
</feature>
<evidence type="ECO:0000256" key="8">
    <source>
        <dbReference type="ARBA" id="ARBA00023136"/>
    </source>
</evidence>
<keyword evidence="7 13" id="KW-1133">Transmembrane helix</keyword>
<feature type="transmembrane region" description="Helical" evidence="13">
    <location>
        <begin position="3210"/>
        <end position="3236"/>
    </location>
</feature>
<evidence type="ECO:0000256" key="5">
    <source>
        <dbReference type="ARBA" id="ARBA00022692"/>
    </source>
</evidence>
<reference evidence="14 15" key="1">
    <citation type="journal article" date="2019" name="Philos. Trans. R. Soc. Lond., B, Biol. Sci.">
        <title>Ant behaviour and brain gene expression of defending hosts depend on the ecological success of the intruding social parasite.</title>
        <authorList>
            <person name="Kaur R."/>
            <person name="Stoldt M."/>
            <person name="Jongepier E."/>
            <person name="Feldmeyer B."/>
            <person name="Menzel F."/>
            <person name="Bornberg-Bauer E."/>
            <person name="Foitzik S."/>
        </authorList>
    </citation>
    <scope>NUCLEOTIDE SEQUENCE [LARGE SCALE GENOMIC DNA]</scope>
    <source>
        <tissue evidence="14">Whole body</tissue>
    </source>
</reference>
<comment type="subcellular location">
    <subcellularLocation>
        <location evidence="1">Cell membrane</location>
        <topology evidence="1">Multi-pass membrane protein</topology>
    </subcellularLocation>
</comment>
<keyword evidence="5 13" id="KW-0812">Transmembrane</keyword>
<evidence type="ECO:0000256" key="12">
    <source>
        <dbReference type="SAM" id="MobiDB-lite"/>
    </source>
</evidence>
<dbReference type="SUPFAM" id="SSF48225">
    <property type="entry name" value="Seven-hairpin glycosidases"/>
    <property type="match status" value="1"/>
</dbReference>
<dbReference type="GO" id="GO:0004984">
    <property type="term" value="F:olfactory receptor activity"/>
    <property type="evidence" value="ECO:0007669"/>
    <property type="project" value="InterPro"/>
</dbReference>
<comment type="similarity">
    <text evidence="2 11">Belongs to the glycosyl hydrolase 47 family.</text>
</comment>
<accession>A0A4S2K8Z2</accession>
<feature type="transmembrane region" description="Helical" evidence="13">
    <location>
        <begin position="1793"/>
        <end position="1821"/>
    </location>
</feature>
<feature type="transmembrane region" description="Helical" evidence="13">
    <location>
        <begin position="2906"/>
        <end position="2927"/>
    </location>
</feature>
<feature type="transmembrane region" description="Helical" evidence="13">
    <location>
        <begin position="3257"/>
        <end position="3278"/>
    </location>
</feature>
<dbReference type="GO" id="GO:0005509">
    <property type="term" value="F:calcium ion binding"/>
    <property type="evidence" value="ECO:0007669"/>
    <property type="project" value="InterPro"/>
</dbReference>
<dbReference type="InterPro" id="IPR036026">
    <property type="entry name" value="Seven-hairpin_glycosidases"/>
</dbReference>
<keyword evidence="3" id="KW-1003">Cell membrane</keyword>
<keyword evidence="9" id="KW-0675">Receptor</keyword>
<feature type="compositionally biased region" description="Basic and acidic residues" evidence="12">
    <location>
        <begin position="301"/>
        <end position="311"/>
    </location>
</feature>
<evidence type="ECO:0000256" key="2">
    <source>
        <dbReference type="ARBA" id="ARBA00007658"/>
    </source>
</evidence>
<organism evidence="14 15">
    <name type="scientific">Temnothorax longispinosus</name>
    <dbReference type="NCBI Taxonomy" id="300112"/>
    <lineage>
        <taxon>Eukaryota</taxon>
        <taxon>Metazoa</taxon>
        <taxon>Ecdysozoa</taxon>
        <taxon>Arthropoda</taxon>
        <taxon>Hexapoda</taxon>
        <taxon>Insecta</taxon>
        <taxon>Pterygota</taxon>
        <taxon>Neoptera</taxon>
        <taxon>Endopterygota</taxon>
        <taxon>Hymenoptera</taxon>
        <taxon>Apocrita</taxon>
        <taxon>Aculeata</taxon>
        <taxon>Formicoidea</taxon>
        <taxon>Formicidae</taxon>
        <taxon>Myrmicinae</taxon>
        <taxon>Temnothorax</taxon>
    </lineage>
</organism>
<feature type="transmembrane region" description="Helical" evidence="13">
    <location>
        <begin position="2047"/>
        <end position="2074"/>
    </location>
</feature>
<feature type="transmembrane region" description="Helical" evidence="13">
    <location>
        <begin position="240"/>
        <end position="259"/>
    </location>
</feature>
<feature type="transmembrane region" description="Helical" evidence="13">
    <location>
        <begin position="1298"/>
        <end position="1318"/>
    </location>
</feature>
<feature type="transmembrane region" description="Helical" evidence="13">
    <location>
        <begin position="4026"/>
        <end position="4047"/>
    </location>
</feature>
<feature type="transmembrane region" description="Helical" evidence="13">
    <location>
        <begin position="1741"/>
        <end position="1760"/>
    </location>
</feature>
<evidence type="ECO:0000256" key="11">
    <source>
        <dbReference type="RuleBase" id="RU361193"/>
    </source>
</evidence>
<feature type="transmembrane region" description="Helical" evidence="13">
    <location>
        <begin position="4135"/>
        <end position="4153"/>
    </location>
</feature>
<comment type="caution">
    <text evidence="14">The sequence shown here is derived from an EMBL/GenBank/DDBJ whole genome shotgun (WGS) entry which is preliminary data.</text>
</comment>
<name>A0A4S2K8Z2_9HYME</name>
<feature type="transmembrane region" description="Helical" evidence="13">
    <location>
        <begin position="925"/>
        <end position="945"/>
    </location>
</feature>
<feature type="transmembrane region" description="Helical" evidence="13">
    <location>
        <begin position="2713"/>
        <end position="2735"/>
    </location>
</feature>
<feature type="transmembrane region" description="Helical" evidence="13">
    <location>
        <begin position="3731"/>
        <end position="3749"/>
    </location>
</feature>
<evidence type="ECO:0000313" key="14">
    <source>
        <dbReference type="EMBL" id="TGZ45825.1"/>
    </source>
</evidence>
<evidence type="ECO:0000256" key="13">
    <source>
        <dbReference type="SAM" id="Phobius"/>
    </source>
</evidence>
<feature type="transmembrane region" description="Helical" evidence="13">
    <location>
        <begin position="3134"/>
        <end position="3155"/>
    </location>
</feature>
<dbReference type="EC" id="3.2.1.-" evidence="11"/>
<feature type="transmembrane region" description="Helical" evidence="13">
    <location>
        <begin position="2467"/>
        <end position="2496"/>
    </location>
</feature>
<feature type="transmembrane region" description="Helical" evidence="13">
    <location>
        <begin position="433"/>
        <end position="456"/>
    </location>
</feature>
<dbReference type="PANTHER" id="PTHR21137:SF35">
    <property type="entry name" value="ODORANT RECEPTOR 19A-RELATED"/>
    <property type="match status" value="1"/>
</dbReference>
<dbReference type="STRING" id="300112.A0A4S2K8Z2"/>
<feature type="transmembrane region" description="Helical" evidence="13">
    <location>
        <begin position="2616"/>
        <end position="2637"/>
    </location>
</feature>
<dbReference type="Pfam" id="PF02949">
    <property type="entry name" value="7tm_6"/>
    <property type="match status" value="7"/>
</dbReference>
<feature type="transmembrane region" description="Helical" evidence="13">
    <location>
        <begin position="3970"/>
        <end position="3994"/>
    </location>
</feature>
<dbReference type="Pfam" id="PF01532">
    <property type="entry name" value="Glyco_hydro_47"/>
    <property type="match status" value="1"/>
</dbReference>
<dbReference type="GO" id="GO:0004571">
    <property type="term" value="F:mannosyl-oligosaccharide 1,2-alpha-mannosidase activity"/>
    <property type="evidence" value="ECO:0007669"/>
    <property type="project" value="InterPro"/>
</dbReference>
<feature type="transmembrane region" description="Helical" evidence="13">
    <location>
        <begin position="3048"/>
        <end position="3072"/>
    </location>
</feature>
<evidence type="ECO:0000256" key="9">
    <source>
        <dbReference type="ARBA" id="ARBA00023170"/>
    </source>
</evidence>
<dbReference type="GO" id="GO:0007165">
    <property type="term" value="P:signal transduction"/>
    <property type="evidence" value="ECO:0007669"/>
    <property type="project" value="UniProtKB-KW"/>
</dbReference>
<feature type="transmembrane region" description="Helical" evidence="13">
    <location>
        <begin position="1159"/>
        <end position="1177"/>
    </location>
</feature>
<feature type="transmembrane region" description="Helical" evidence="13">
    <location>
        <begin position="3840"/>
        <end position="3857"/>
    </location>
</feature>
<evidence type="ECO:0000256" key="6">
    <source>
        <dbReference type="ARBA" id="ARBA00022725"/>
    </source>
</evidence>
<feature type="transmembrane region" description="Helical" evidence="13">
    <location>
        <begin position="3677"/>
        <end position="3698"/>
    </location>
</feature>
<feature type="transmembrane region" description="Helical" evidence="13">
    <location>
        <begin position="873"/>
        <end position="894"/>
    </location>
</feature>
<evidence type="ECO:0000256" key="10">
    <source>
        <dbReference type="ARBA" id="ARBA00023224"/>
    </source>
</evidence>
<dbReference type="GO" id="GO:0005975">
    <property type="term" value="P:carbohydrate metabolic process"/>
    <property type="evidence" value="ECO:0007669"/>
    <property type="project" value="InterPro"/>
</dbReference>
<dbReference type="PANTHER" id="PTHR21137">
    <property type="entry name" value="ODORANT RECEPTOR"/>
    <property type="match status" value="1"/>
</dbReference>
<keyword evidence="8 13" id="KW-0472">Membrane</keyword>
<feature type="transmembrane region" description="Helical" evidence="13">
    <location>
        <begin position="1873"/>
        <end position="1891"/>
    </location>
</feature>
<feature type="transmembrane region" description="Helical" evidence="13">
    <location>
        <begin position="2244"/>
        <end position="2267"/>
    </location>
</feature>
<feature type="transmembrane region" description="Helical" evidence="13">
    <location>
        <begin position="1488"/>
        <end position="1509"/>
    </location>
</feature>
<feature type="transmembrane region" description="Helical" evidence="13">
    <location>
        <begin position="661"/>
        <end position="685"/>
    </location>
</feature>
<feature type="transmembrane region" description="Helical" evidence="13">
    <location>
        <begin position="3176"/>
        <end position="3198"/>
    </location>
</feature>
<feature type="transmembrane region" description="Helical" evidence="13">
    <location>
        <begin position="2557"/>
        <end position="2581"/>
    </location>
</feature>
<evidence type="ECO:0000256" key="1">
    <source>
        <dbReference type="ARBA" id="ARBA00004651"/>
    </source>
</evidence>
<dbReference type="PRINTS" id="PR00747">
    <property type="entry name" value="GLYHDRLASE47"/>
</dbReference>
<feature type="transmembrane region" description="Helical" evidence="13">
    <location>
        <begin position="3930"/>
        <end position="3950"/>
    </location>
</feature>
<feature type="transmembrane region" description="Helical" evidence="13">
    <location>
        <begin position="706"/>
        <end position="726"/>
    </location>
</feature>
<feature type="transmembrane region" description="Helical" evidence="13">
    <location>
        <begin position="2531"/>
        <end position="2550"/>
    </location>
</feature>
<feature type="transmembrane region" description="Helical" evidence="13">
    <location>
        <begin position="568"/>
        <end position="587"/>
    </location>
</feature>
<feature type="transmembrane region" description="Helical" evidence="13">
    <location>
        <begin position="1962"/>
        <end position="1992"/>
    </location>
</feature>
<feature type="transmembrane region" description="Helical" evidence="13">
    <location>
        <begin position="2004"/>
        <end position="2022"/>
    </location>
</feature>
<feature type="transmembrane region" description="Helical" evidence="13">
    <location>
        <begin position="3394"/>
        <end position="3414"/>
    </location>
</feature>
<keyword evidence="6" id="KW-0552">Olfaction</keyword>
<keyword evidence="11" id="KW-0326">Glycosidase</keyword>
<feature type="transmembrane region" description="Helical" evidence="13">
    <location>
        <begin position="477"/>
        <end position="507"/>
    </location>
</feature>
<dbReference type="InterPro" id="IPR004117">
    <property type="entry name" value="7tm6_olfct_rcpt"/>
</dbReference>
<feature type="transmembrane region" description="Helical" evidence="13">
    <location>
        <begin position="1620"/>
        <end position="1639"/>
    </location>
</feature>
<keyword evidence="10" id="KW-0807">Transducer</keyword>
<feature type="transmembrane region" description="Helical" evidence="13">
    <location>
        <begin position="2218"/>
        <end position="2237"/>
    </location>
</feature>